<keyword evidence="1" id="KW-1133">Transmembrane helix</keyword>
<dbReference type="Proteomes" id="UP001627284">
    <property type="component" value="Unassembled WGS sequence"/>
</dbReference>
<reference evidence="2 3" key="1">
    <citation type="submission" date="2024-05" db="EMBL/GenBank/DDBJ databases">
        <title>De novo assembly of an allotetraploid wild potato.</title>
        <authorList>
            <person name="Hosaka A.J."/>
        </authorList>
    </citation>
    <scope>NUCLEOTIDE SEQUENCE [LARGE SCALE GENOMIC DNA]</scope>
    <source>
        <tissue evidence="2">Young leaves</tissue>
    </source>
</reference>
<evidence type="ECO:0000313" key="2">
    <source>
        <dbReference type="EMBL" id="KAL3339204.1"/>
    </source>
</evidence>
<feature type="non-terminal residue" evidence="2">
    <location>
        <position position="1"/>
    </location>
</feature>
<keyword evidence="1" id="KW-0472">Membrane</keyword>
<evidence type="ECO:0000256" key="1">
    <source>
        <dbReference type="SAM" id="Phobius"/>
    </source>
</evidence>
<name>A0ABD2S577_9SOLN</name>
<feature type="transmembrane region" description="Helical" evidence="1">
    <location>
        <begin position="107"/>
        <end position="129"/>
    </location>
</feature>
<feature type="transmembrane region" description="Helical" evidence="1">
    <location>
        <begin position="32"/>
        <end position="51"/>
    </location>
</feature>
<evidence type="ECO:0000313" key="3">
    <source>
        <dbReference type="Proteomes" id="UP001627284"/>
    </source>
</evidence>
<dbReference type="EMBL" id="JBJKTR010000016">
    <property type="protein sequence ID" value="KAL3339204.1"/>
    <property type="molecule type" value="Genomic_DNA"/>
</dbReference>
<proteinExistence type="predicted"/>
<dbReference type="AlphaFoldDB" id="A0ABD2S577"/>
<comment type="caution">
    <text evidence="2">The sequence shown here is derived from an EMBL/GenBank/DDBJ whole genome shotgun (WGS) entry which is preliminary data.</text>
</comment>
<keyword evidence="3" id="KW-1185">Reference proteome</keyword>
<keyword evidence="1" id="KW-0812">Transmembrane</keyword>
<protein>
    <submittedName>
        <fullName evidence="2">Uncharacterized protein</fullName>
    </submittedName>
</protein>
<organism evidence="2 3">
    <name type="scientific">Solanum stoloniferum</name>
    <dbReference type="NCBI Taxonomy" id="62892"/>
    <lineage>
        <taxon>Eukaryota</taxon>
        <taxon>Viridiplantae</taxon>
        <taxon>Streptophyta</taxon>
        <taxon>Embryophyta</taxon>
        <taxon>Tracheophyta</taxon>
        <taxon>Spermatophyta</taxon>
        <taxon>Magnoliopsida</taxon>
        <taxon>eudicotyledons</taxon>
        <taxon>Gunneridae</taxon>
        <taxon>Pentapetalae</taxon>
        <taxon>asterids</taxon>
        <taxon>lamiids</taxon>
        <taxon>Solanales</taxon>
        <taxon>Solanaceae</taxon>
        <taxon>Solanoideae</taxon>
        <taxon>Solaneae</taxon>
        <taxon>Solanum</taxon>
    </lineage>
</organism>
<accession>A0ABD2S577</accession>
<feature type="transmembrane region" description="Helical" evidence="1">
    <location>
        <begin position="71"/>
        <end position="95"/>
    </location>
</feature>
<sequence>SITSHNLGKGACVHECDTKTNELSKQLCCKSAILFCCIAIHGTLHGLHLWISFDHQGIVVAEAACKTVEAVTSGGLAIAWSTVALLAAVALTSIFEKVVAASSDGGTVFLIAGSTTFAARAAVSLTAVFEKVAAAFVDGGPTVLIAGSATFAAHAA</sequence>
<gene>
    <name evidence="2" type="ORF">AABB24_028040</name>
</gene>